<sequence length="107" mass="12404">MNTCTFTYISRETHLPRTTTGTEYAWEDLKILCNREGEGYPGAKYYKTISPEGPELFAVVNQTMVLYHDKGKWIRYLTAKNIQFDIRTDFRVGEEEEVQIGISAIED</sequence>
<name>A0A815MJF7_9BILA</name>
<dbReference type="AlphaFoldDB" id="A0A815MJF7"/>
<accession>A0A815MJF7</accession>
<dbReference type="EMBL" id="CAJNOQ010018267">
    <property type="protein sequence ID" value="CAF1423789.1"/>
    <property type="molecule type" value="Genomic_DNA"/>
</dbReference>
<evidence type="ECO:0000313" key="3">
    <source>
        <dbReference type="Proteomes" id="UP000663829"/>
    </source>
</evidence>
<keyword evidence="3" id="KW-1185">Reference proteome</keyword>
<dbReference type="Proteomes" id="UP000663829">
    <property type="component" value="Unassembled WGS sequence"/>
</dbReference>
<evidence type="ECO:0000313" key="1">
    <source>
        <dbReference type="EMBL" id="CAF1423789.1"/>
    </source>
</evidence>
<organism evidence="1 3">
    <name type="scientific">Didymodactylos carnosus</name>
    <dbReference type="NCBI Taxonomy" id="1234261"/>
    <lineage>
        <taxon>Eukaryota</taxon>
        <taxon>Metazoa</taxon>
        <taxon>Spiralia</taxon>
        <taxon>Gnathifera</taxon>
        <taxon>Rotifera</taxon>
        <taxon>Eurotatoria</taxon>
        <taxon>Bdelloidea</taxon>
        <taxon>Philodinida</taxon>
        <taxon>Philodinidae</taxon>
        <taxon>Didymodactylos</taxon>
    </lineage>
</organism>
<proteinExistence type="predicted"/>
<reference evidence="1" key="1">
    <citation type="submission" date="2021-02" db="EMBL/GenBank/DDBJ databases">
        <authorList>
            <person name="Nowell W R."/>
        </authorList>
    </citation>
    <scope>NUCLEOTIDE SEQUENCE</scope>
</reference>
<dbReference type="EMBL" id="CAJOBC010083698">
    <property type="protein sequence ID" value="CAF4305526.1"/>
    <property type="molecule type" value="Genomic_DNA"/>
</dbReference>
<dbReference type="OrthoDB" id="9986939at2759"/>
<protein>
    <submittedName>
        <fullName evidence="1">Uncharacterized protein</fullName>
    </submittedName>
</protein>
<evidence type="ECO:0000313" key="2">
    <source>
        <dbReference type="EMBL" id="CAF4305526.1"/>
    </source>
</evidence>
<gene>
    <name evidence="1" type="ORF">GPM918_LOCUS33787</name>
    <name evidence="2" type="ORF">SRO942_LOCUS34477</name>
</gene>
<dbReference type="Proteomes" id="UP000681722">
    <property type="component" value="Unassembled WGS sequence"/>
</dbReference>
<comment type="caution">
    <text evidence="1">The sequence shown here is derived from an EMBL/GenBank/DDBJ whole genome shotgun (WGS) entry which is preliminary data.</text>
</comment>